<comment type="caution">
    <text evidence="1">The sequence shown here is derived from an EMBL/GenBank/DDBJ whole genome shotgun (WGS) entry which is preliminary data.</text>
</comment>
<accession>X1D2P9</accession>
<sequence>MNPKNKDFIIANIDVFKTLSNEHRVNILFALYEKDRLWQDLVYDYRINPKLLRDHTNHLIERGYIIKTIGKGYSITKKGRELCELKLFS</sequence>
<dbReference type="AlphaFoldDB" id="X1D2P9"/>
<organism evidence="1">
    <name type="scientific">marine sediment metagenome</name>
    <dbReference type="NCBI Taxonomy" id="412755"/>
    <lineage>
        <taxon>unclassified sequences</taxon>
        <taxon>metagenomes</taxon>
        <taxon>ecological metagenomes</taxon>
    </lineage>
</organism>
<gene>
    <name evidence="1" type="ORF">S01H4_39831</name>
</gene>
<dbReference type="SUPFAM" id="SSF46785">
    <property type="entry name" value="Winged helix' DNA-binding domain"/>
    <property type="match status" value="1"/>
</dbReference>
<dbReference type="Gene3D" id="1.10.10.10">
    <property type="entry name" value="Winged helix-like DNA-binding domain superfamily/Winged helix DNA-binding domain"/>
    <property type="match status" value="1"/>
</dbReference>
<dbReference type="InterPro" id="IPR036390">
    <property type="entry name" value="WH_DNA-bd_sf"/>
</dbReference>
<protein>
    <recommendedName>
        <fullName evidence="2">ArnR1-like winged helix-turn-helix domain-containing protein</fullName>
    </recommendedName>
</protein>
<dbReference type="EMBL" id="BART01021624">
    <property type="protein sequence ID" value="GAH02505.1"/>
    <property type="molecule type" value="Genomic_DNA"/>
</dbReference>
<name>X1D2P9_9ZZZZ</name>
<dbReference type="InterPro" id="IPR036388">
    <property type="entry name" value="WH-like_DNA-bd_sf"/>
</dbReference>
<evidence type="ECO:0008006" key="2">
    <source>
        <dbReference type="Google" id="ProtNLM"/>
    </source>
</evidence>
<proteinExistence type="predicted"/>
<reference evidence="1" key="1">
    <citation type="journal article" date="2014" name="Front. Microbiol.">
        <title>High frequency of phylogenetically diverse reductive dehalogenase-homologous genes in deep subseafloor sedimentary metagenomes.</title>
        <authorList>
            <person name="Kawai M."/>
            <person name="Futagami T."/>
            <person name="Toyoda A."/>
            <person name="Takaki Y."/>
            <person name="Nishi S."/>
            <person name="Hori S."/>
            <person name="Arai W."/>
            <person name="Tsubouchi T."/>
            <person name="Morono Y."/>
            <person name="Uchiyama I."/>
            <person name="Ito T."/>
            <person name="Fujiyama A."/>
            <person name="Inagaki F."/>
            <person name="Takami H."/>
        </authorList>
    </citation>
    <scope>NUCLEOTIDE SEQUENCE</scope>
    <source>
        <strain evidence="1">Expedition CK06-06</strain>
    </source>
</reference>
<evidence type="ECO:0000313" key="1">
    <source>
        <dbReference type="EMBL" id="GAH02505.1"/>
    </source>
</evidence>